<feature type="region of interest" description="Disordered" evidence="5">
    <location>
        <begin position="215"/>
        <end position="234"/>
    </location>
</feature>
<organism evidence="7 8">
    <name type="scientific">Solihabitans fulvus</name>
    <dbReference type="NCBI Taxonomy" id="1892852"/>
    <lineage>
        <taxon>Bacteria</taxon>
        <taxon>Bacillati</taxon>
        <taxon>Actinomycetota</taxon>
        <taxon>Actinomycetes</taxon>
        <taxon>Pseudonocardiales</taxon>
        <taxon>Pseudonocardiaceae</taxon>
        <taxon>Solihabitans</taxon>
    </lineage>
</organism>
<dbReference type="Gene3D" id="1.10.439.10">
    <property type="entry name" value="Penicillin Amidohydrolase, domain 1"/>
    <property type="match status" value="1"/>
</dbReference>
<reference evidence="7 8" key="2">
    <citation type="submission" date="2019-09" db="EMBL/GenBank/DDBJ databases">
        <authorList>
            <person name="Jin C."/>
        </authorList>
    </citation>
    <scope>NUCLEOTIDE SEQUENCE [LARGE SCALE GENOMIC DNA]</scope>
    <source>
        <strain evidence="7 8">AN110305</strain>
    </source>
</reference>
<protein>
    <recommendedName>
        <fullName evidence="9">Acyl-homoserine-lactone acylase</fullName>
    </recommendedName>
</protein>
<feature type="signal peptide" evidence="6">
    <location>
        <begin position="1"/>
        <end position="29"/>
    </location>
</feature>
<evidence type="ECO:0000256" key="1">
    <source>
        <dbReference type="ARBA" id="ARBA00006586"/>
    </source>
</evidence>
<dbReference type="AlphaFoldDB" id="A0A5B2XQQ3"/>
<comment type="caution">
    <text evidence="7">The sequence shown here is derived from an EMBL/GenBank/DDBJ whole genome shotgun (WGS) entry which is preliminary data.</text>
</comment>
<name>A0A5B2XQQ3_9PSEU</name>
<evidence type="ECO:0000256" key="5">
    <source>
        <dbReference type="SAM" id="MobiDB-lite"/>
    </source>
</evidence>
<dbReference type="Gene3D" id="3.60.20.10">
    <property type="entry name" value="Glutamine Phosphoribosylpyrophosphate, subunit 1, domain 1"/>
    <property type="match status" value="1"/>
</dbReference>
<dbReference type="InterPro" id="IPR002692">
    <property type="entry name" value="S45"/>
</dbReference>
<evidence type="ECO:0000256" key="4">
    <source>
        <dbReference type="ARBA" id="ARBA00023145"/>
    </source>
</evidence>
<accession>A0A5B2XQQ3</accession>
<dbReference type="Gene3D" id="1.10.1400.10">
    <property type="match status" value="1"/>
</dbReference>
<reference evidence="7 8" key="1">
    <citation type="submission" date="2019-09" db="EMBL/GenBank/DDBJ databases">
        <title>Goodfellowia gen. nov., a new genus of the Pseudonocardineae related to Actinoalloteichus, containing Goodfellowia coeruleoviolacea gen. nov., comb. nov. gen. nov., comb. nov.</title>
        <authorList>
            <person name="Labeda D."/>
        </authorList>
    </citation>
    <scope>NUCLEOTIDE SEQUENCE [LARGE SCALE GENOMIC DNA]</scope>
    <source>
        <strain evidence="7 8">AN110305</strain>
    </source>
</reference>
<proteinExistence type="inferred from homology"/>
<keyword evidence="8" id="KW-1185">Reference proteome</keyword>
<gene>
    <name evidence="7" type="ORF">F0L68_05020</name>
</gene>
<evidence type="ECO:0000256" key="3">
    <source>
        <dbReference type="ARBA" id="ARBA00022801"/>
    </source>
</evidence>
<evidence type="ECO:0000313" key="8">
    <source>
        <dbReference type="Proteomes" id="UP000323454"/>
    </source>
</evidence>
<dbReference type="GO" id="GO:0017000">
    <property type="term" value="P:antibiotic biosynthetic process"/>
    <property type="evidence" value="ECO:0007669"/>
    <property type="project" value="InterPro"/>
</dbReference>
<keyword evidence="3" id="KW-0378">Hydrolase</keyword>
<evidence type="ECO:0000256" key="6">
    <source>
        <dbReference type="SAM" id="SignalP"/>
    </source>
</evidence>
<dbReference type="Proteomes" id="UP000323454">
    <property type="component" value="Unassembled WGS sequence"/>
</dbReference>
<keyword evidence="2 6" id="KW-0732">Signal</keyword>
<comment type="similarity">
    <text evidence="1">Belongs to the peptidase S45 family.</text>
</comment>
<dbReference type="PANTHER" id="PTHR34218:SF3">
    <property type="entry name" value="ACYL-HOMOSERINE LACTONE ACYLASE PVDQ"/>
    <property type="match status" value="1"/>
</dbReference>
<dbReference type="Pfam" id="PF01804">
    <property type="entry name" value="Penicil_amidase"/>
    <property type="match status" value="1"/>
</dbReference>
<keyword evidence="4" id="KW-0865">Zymogen</keyword>
<evidence type="ECO:0008006" key="9">
    <source>
        <dbReference type="Google" id="ProtNLM"/>
    </source>
</evidence>
<dbReference type="EMBL" id="VUOB01000008">
    <property type="protein sequence ID" value="KAA2265212.1"/>
    <property type="molecule type" value="Genomic_DNA"/>
</dbReference>
<sequence>MRSRHRTWTLAVAGALALAGIGAAAPASAAPSDQELVAEQGNGHYRAEVRRTEYGIPHVLAHDFGGLGFGYGHAFAQDNLCVLADRVLTLRGERSAAFGPTADSGDALARPTTNLASDTYYQGLRRSGVVERLLARPAPLGPTAQVRQLVDGYVAGYNRYLRDTGVARLPDPTCRGAAWVTPITALDVWSAVYDINRLNGTANFKAAIADAGPPAPGAAAAKSGPDFPSAPEDRADGIGSNGWAIGRDATAAHDGMVLANPHFPWSGIGRFYQVQLTIPGVMDVSGASLYGTPVVEIGHTGGVAWTHTVSTAQRATLFQLALVPGDPTSYLVDGRPEAMTRQTVPVTVRAADGTVSTVQRTTYSSRYGPVLATGWTATAAFAIADANANNLRSMNEWLAMDQAQHLDQLLAAQRTFQGIPFTNTIASETGGTAYLADASVVPHVTDADAARCVDTPQGKAAYPHTIILDGAASNCGWGSDPDAIEPGIFGPHAYPALTRNDFAANSNESPWLANPAAPITGYPAIFGDTGTPRGLRPQLGQDMIAARIAGTDGYGAPGFTMASLRDTMLGDRNRSADIGRADIVAMCQANPSLPARDGTQVDVRSACDTLAAWDARDNADSRGAVLWREFFWRLFDDDAPGGWWRVPPDPAQPLTTPRGIDGSRQGVQHALADTVQFFQANHIPVDEALGDAQRYATVPLPGCLGPEGCFNVVSSNPPLGADGRYADLTQGHGSSFIMAVELTRDGPRTSTLLTYSESANPDSPHHTDQTVLFSHRQWVTERFTEAEINADPHLHRTVLRG</sequence>
<dbReference type="InterPro" id="IPR043147">
    <property type="entry name" value="Penicillin_amidase_A-knob"/>
</dbReference>
<dbReference type="RefSeq" id="WP_149848241.1">
    <property type="nucleotide sequence ID" value="NZ_VUOB01000008.1"/>
</dbReference>
<dbReference type="InterPro" id="IPR023343">
    <property type="entry name" value="Penicillin_amidase_dom1"/>
</dbReference>
<dbReference type="Gene3D" id="2.30.120.10">
    <property type="match status" value="1"/>
</dbReference>
<dbReference type="SUPFAM" id="SSF56235">
    <property type="entry name" value="N-terminal nucleophile aminohydrolases (Ntn hydrolases)"/>
    <property type="match status" value="1"/>
</dbReference>
<dbReference type="PANTHER" id="PTHR34218">
    <property type="entry name" value="PEPTIDASE S45 PENICILLIN AMIDASE"/>
    <property type="match status" value="1"/>
</dbReference>
<feature type="chain" id="PRO_5022933738" description="Acyl-homoserine-lactone acylase" evidence="6">
    <location>
        <begin position="30"/>
        <end position="801"/>
    </location>
</feature>
<dbReference type="GO" id="GO:0016811">
    <property type="term" value="F:hydrolase activity, acting on carbon-nitrogen (but not peptide) bonds, in linear amides"/>
    <property type="evidence" value="ECO:0007669"/>
    <property type="project" value="InterPro"/>
</dbReference>
<dbReference type="InterPro" id="IPR029055">
    <property type="entry name" value="Ntn_hydrolases_N"/>
</dbReference>
<dbReference type="InterPro" id="IPR043146">
    <property type="entry name" value="Penicillin_amidase_N_B-knob"/>
</dbReference>
<evidence type="ECO:0000256" key="2">
    <source>
        <dbReference type="ARBA" id="ARBA00022729"/>
    </source>
</evidence>
<dbReference type="OrthoDB" id="4759017at2"/>
<evidence type="ECO:0000313" key="7">
    <source>
        <dbReference type="EMBL" id="KAA2265212.1"/>
    </source>
</evidence>